<name>A0A8J3L0K8_9ACTN</name>
<protein>
    <submittedName>
        <fullName evidence="2">Uncharacterized protein</fullName>
    </submittedName>
</protein>
<comment type="caution">
    <text evidence="2">The sequence shown here is derived from an EMBL/GenBank/DDBJ whole genome shotgun (WGS) entry which is preliminary data.</text>
</comment>
<dbReference type="EMBL" id="BONI01000027">
    <property type="protein sequence ID" value="GIG06834.1"/>
    <property type="molecule type" value="Genomic_DNA"/>
</dbReference>
<evidence type="ECO:0000313" key="2">
    <source>
        <dbReference type="EMBL" id="GIG06834.1"/>
    </source>
</evidence>
<accession>A0A8J3L0K8</accession>
<evidence type="ECO:0000313" key="3">
    <source>
        <dbReference type="Proteomes" id="UP000630887"/>
    </source>
</evidence>
<proteinExistence type="predicted"/>
<dbReference type="Proteomes" id="UP000630887">
    <property type="component" value="Unassembled WGS sequence"/>
</dbReference>
<feature type="compositionally biased region" description="Basic and acidic residues" evidence="1">
    <location>
        <begin position="24"/>
        <end position="35"/>
    </location>
</feature>
<evidence type="ECO:0000256" key="1">
    <source>
        <dbReference type="SAM" id="MobiDB-lite"/>
    </source>
</evidence>
<dbReference type="AlphaFoldDB" id="A0A8J3L0K8"/>
<reference evidence="2 3" key="1">
    <citation type="submission" date="2021-01" db="EMBL/GenBank/DDBJ databases">
        <title>Whole genome shotgun sequence of Catellatospora coxensis NBRC 107359.</title>
        <authorList>
            <person name="Komaki H."/>
            <person name="Tamura T."/>
        </authorList>
    </citation>
    <scope>NUCLEOTIDE SEQUENCE [LARGE SCALE GENOMIC DNA]</scope>
    <source>
        <strain evidence="2 3">NBRC 107359</strain>
    </source>
</reference>
<gene>
    <name evidence="2" type="ORF">Cco03nite_35340</name>
</gene>
<feature type="region of interest" description="Disordered" evidence="1">
    <location>
        <begin position="1"/>
        <end position="54"/>
    </location>
</feature>
<sequence>MAAILPDPLRRGQAATRKPLAGGRWDHWREGRAAKAGEPTLSRTDPLTDKELPW</sequence>
<keyword evidence="3" id="KW-1185">Reference proteome</keyword>
<organism evidence="2 3">
    <name type="scientific">Catellatospora coxensis</name>
    <dbReference type="NCBI Taxonomy" id="310354"/>
    <lineage>
        <taxon>Bacteria</taxon>
        <taxon>Bacillati</taxon>
        <taxon>Actinomycetota</taxon>
        <taxon>Actinomycetes</taxon>
        <taxon>Micromonosporales</taxon>
        <taxon>Micromonosporaceae</taxon>
        <taxon>Catellatospora</taxon>
    </lineage>
</organism>